<sequence>MRIYFERDWMKELLFEGWVYEKPLLVSGPGGSGKPLIGNFFADEWLKKGGNVIFMTASTSIETHKRMMKHLGCELEKYEEEERVFYIELAPQIEDIEEVSENSIRANYVKPEVWDKALDFAGDKVKKGSDLGTLVTSASLNLLFFSKTYGEKMYEKLKFLVKGEDKNYFYVLTLNSDAYKDWAKALEDSSYNLMVSGMSENMKLTLKVIKMHEVKYKDEEIILPLTPDIIMEIKKEAEGGRTNLIPAIRKL</sequence>
<feature type="domain" description="KaiC-like" evidence="1">
    <location>
        <begin position="11"/>
        <end position="102"/>
    </location>
</feature>
<protein>
    <submittedName>
        <fullName evidence="2">KaiC/GvpD/RAD55 family RecA-like ATPase</fullName>
    </submittedName>
</protein>
<dbReference type="Pfam" id="PF06745">
    <property type="entry name" value="ATPase"/>
    <property type="match status" value="1"/>
</dbReference>
<dbReference type="InterPro" id="IPR027417">
    <property type="entry name" value="P-loop_NTPase"/>
</dbReference>
<comment type="caution">
    <text evidence="2">The sequence shown here is derived from an EMBL/GenBank/DDBJ whole genome shotgun (WGS) entry which is preliminary data.</text>
</comment>
<name>A0A4R2JTB0_9THEO</name>
<dbReference type="Proteomes" id="UP000294886">
    <property type="component" value="Unassembled WGS sequence"/>
</dbReference>
<proteinExistence type="predicted"/>
<dbReference type="AlphaFoldDB" id="A0A4R2JTB0"/>
<dbReference type="EMBL" id="SLWU01000014">
    <property type="protein sequence ID" value="TCO63593.1"/>
    <property type="molecule type" value="Genomic_DNA"/>
</dbReference>
<gene>
    <name evidence="2" type="ORF">EV203_11451</name>
</gene>
<dbReference type="SUPFAM" id="SSF52540">
    <property type="entry name" value="P-loop containing nucleoside triphosphate hydrolases"/>
    <property type="match status" value="1"/>
</dbReference>
<evidence type="ECO:0000259" key="1">
    <source>
        <dbReference type="Pfam" id="PF06745"/>
    </source>
</evidence>
<evidence type="ECO:0000313" key="2">
    <source>
        <dbReference type="EMBL" id="TCO63593.1"/>
    </source>
</evidence>
<dbReference type="Gene3D" id="3.40.50.300">
    <property type="entry name" value="P-loop containing nucleotide triphosphate hydrolases"/>
    <property type="match status" value="1"/>
</dbReference>
<evidence type="ECO:0000313" key="3">
    <source>
        <dbReference type="Proteomes" id="UP000294886"/>
    </source>
</evidence>
<accession>A0A4R2JTB0</accession>
<dbReference type="InterPro" id="IPR014774">
    <property type="entry name" value="KaiC-like_dom"/>
</dbReference>
<reference evidence="2 3" key="1">
    <citation type="submission" date="2019-03" db="EMBL/GenBank/DDBJ databases">
        <title>Genomic Encyclopedia of Type Strains, Phase IV (KMG-IV): sequencing the most valuable type-strain genomes for metagenomic binning, comparative biology and taxonomic classification.</title>
        <authorList>
            <person name="Goeker M."/>
        </authorList>
    </citation>
    <scope>NUCLEOTIDE SEQUENCE [LARGE SCALE GENOMIC DNA]</scope>
    <source>
        <strain evidence="2 3">DSM 13054</strain>
    </source>
</reference>
<organism evidence="2 3">
    <name type="scientific">Caldanaerobacter subterraneus</name>
    <dbReference type="NCBI Taxonomy" id="911092"/>
    <lineage>
        <taxon>Bacteria</taxon>
        <taxon>Bacillati</taxon>
        <taxon>Bacillota</taxon>
        <taxon>Clostridia</taxon>
        <taxon>Thermoanaerobacterales</taxon>
        <taxon>Thermoanaerobacteraceae</taxon>
        <taxon>Caldanaerobacter</taxon>
    </lineage>
</organism>
<dbReference type="RefSeq" id="WP_132039894.1">
    <property type="nucleotide sequence ID" value="NZ_SLWU01000014.1"/>
</dbReference>